<gene>
    <name evidence="3" type="ORF">ACFQS8_12225</name>
</gene>
<keyword evidence="2" id="KW-0732">Signal</keyword>
<dbReference type="RefSeq" id="WP_382167779.1">
    <property type="nucleotide sequence ID" value="NZ_JBHTBR010000005.1"/>
</dbReference>
<keyword evidence="4" id="KW-1185">Reference proteome</keyword>
<comment type="caution">
    <text evidence="3">The sequence shown here is derived from an EMBL/GenBank/DDBJ whole genome shotgun (WGS) entry which is preliminary data.</text>
</comment>
<accession>A0ABW2IN52</accession>
<evidence type="ECO:0000313" key="3">
    <source>
        <dbReference type="EMBL" id="MFC7292389.1"/>
    </source>
</evidence>
<protein>
    <submittedName>
        <fullName evidence="3">Uncharacterized protein</fullName>
    </submittedName>
</protein>
<dbReference type="EMBL" id="JBHTBR010000005">
    <property type="protein sequence ID" value="MFC7292389.1"/>
    <property type="molecule type" value="Genomic_DNA"/>
</dbReference>
<feature type="region of interest" description="Disordered" evidence="1">
    <location>
        <begin position="24"/>
        <end position="50"/>
    </location>
</feature>
<organism evidence="3 4">
    <name type="scientific">Hirschia litorea</name>
    <dbReference type="NCBI Taxonomy" id="1199156"/>
    <lineage>
        <taxon>Bacteria</taxon>
        <taxon>Pseudomonadati</taxon>
        <taxon>Pseudomonadota</taxon>
        <taxon>Alphaproteobacteria</taxon>
        <taxon>Hyphomonadales</taxon>
        <taxon>Hyphomonadaceae</taxon>
        <taxon>Hirschia</taxon>
    </lineage>
</organism>
<feature type="signal peptide" evidence="2">
    <location>
        <begin position="1"/>
        <end position="22"/>
    </location>
</feature>
<feature type="chain" id="PRO_5047461901" evidence="2">
    <location>
        <begin position="23"/>
        <end position="106"/>
    </location>
</feature>
<name>A0ABW2IN52_9PROT</name>
<dbReference type="PROSITE" id="PS51257">
    <property type="entry name" value="PROKAR_LIPOPROTEIN"/>
    <property type="match status" value="1"/>
</dbReference>
<evidence type="ECO:0000313" key="4">
    <source>
        <dbReference type="Proteomes" id="UP001596492"/>
    </source>
</evidence>
<sequence>MKKVSYSLILGAFLAMGSTACAAEKDENPPAETQEAAPKTSGFNFSIPGDDSAAKKASGFNFSDPNEVEAGKTALGRVDIPVDDTSKIETFEPEIQIPEGNDATLD</sequence>
<dbReference type="Proteomes" id="UP001596492">
    <property type="component" value="Unassembled WGS sequence"/>
</dbReference>
<reference evidence="4" key="1">
    <citation type="journal article" date="2019" name="Int. J. Syst. Evol. Microbiol.">
        <title>The Global Catalogue of Microorganisms (GCM) 10K type strain sequencing project: providing services to taxonomists for standard genome sequencing and annotation.</title>
        <authorList>
            <consortium name="The Broad Institute Genomics Platform"/>
            <consortium name="The Broad Institute Genome Sequencing Center for Infectious Disease"/>
            <person name="Wu L."/>
            <person name="Ma J."/>
        </authorList>
    </citation>
    <scope>NUCLEOTIDE SEQUENCE [LARGE SCALE GENOMIC DNA]</scope>
    <source>
        <strain evidence="4">CCUG 51308</strain>
    </source>
</reference>
<evidence type="ECO:0000256" key="1">
    <source>
        <dbReference type="SAM" id="MobiDB-lite"/>
    </source>
</evidence>
<evidence type="ECO:0000256" key="2">
    <source>
        <dbReference type="SAM" id="SignalP"/>
    </source>
</evidence>
<feature type="region of interest" description="Disordered" evidence="1">
    <location>
        <begin position="84"/>
        <end position="106"/>
    </location>
</feature>
<proteinExistence type="predicted"/>